<geneLocation type="mitochondrion" evidence="2"/>
<feature type="compositionally biased region" description="Basic residues" evidence="1">
    <location>
        <begin position="18"/>
        <end position="27"/>
    </location>
</feature>
<evidence type="ECO:0000313" key="3">
    <source>
        <dbReference type="Proteomes" id="UP000290189"/>
    </source>
</evidence>
<dbReference type="EMBL" id="OVEO01000005">
    <property type="protein sequence ID" value="SPQ96321.1"/>
    <property type="molecule type" value="Genomic_DNA"/>
</dbReference>
<keyword evidence="2" id="KW-0496">Mitochondrion</keyword>
<proteinExistence type="predicted"/>
<gene>
    <name evidence="2" type="ORF">PLBR_LOCUS3536</name>
</gene>
<dbReference type="Proteomes" id="UP000290189">
    <property type="component" value="Unassembled WGS sequence"/>
</dbReference>
<organism evidence="2 3">
    <name type="scientific">Plasmodiophora brassicae</name>
    <name type="common">Clubroot disease agent</name>
    <dbReference type="NCBI Taxonomy" id="37360"/>
    <lineage>
        <taxon>Eukaryota</taxon>
        <taxon>Sar</taxon>
        <taxon>Rhizaria</taxon>
        <taxon>Endomyxa</taxon>
        <taxon>Phytomyxea</taxon>
        <taxon>Plasmodiophorida</taxon>
        <taxon>Plasmodiophoridae</taxon>
        <taxon>Plasmodiophora</taxon>
    </lineage>
</organism>
<accession>A0A3P3Y825</accession>
<sequence>MEVGEVVGRVGTGPGRSGKARHTRQHERRNGSSERAFDCLTPESVVERDLDKAAEGKRNARRLCQC</sequence>
<reference evidence="2 3" key="1">
    <citation type="submission" date="2018-03" db="EMBL/GenBank/DDBJ databases">
        <authorList>
            <person name="Fogelqvist J."/>
        </authorList>
    </citation>
    <scope>NUCLEOTIDE SEQUENCE [LARGE SCALE GENOMIC DNA]</scope>
</reference>
<evidence type="ECO:0000256" key="1">
    <source>
        <dbReference type="SAM" id="MobiDB-lite"/>
    </source>
</evidence>
<evidence type="ECO:0000313" key="2">
    <source>
        <dbReference type="EMBL" id="SPQ96321.1"/>
    </source>
</evidence>
<dbReference type="AlphaFoldDB" id="A0A3P3Y825"/>
<name>A0A3P3Y825_PLABS</name>
<feature type="region of interest" description="Disordered" evidence="1">
    <location>
        <begin position="1"/>
        <end position="36"/>
    </location>
</feature>
<protein>
    <submittedName>
        <fullName evidence="2">Uncharacterized protein</fullName>
    </submittedName>
</protein>